<protein>
    <submittedName>
        <fullName evidence="1">Uncharacterized protein</fullName>
    </submittedName>
</protein>
<keyword evidence="2" id="KW-1185">Reference proteome</keyword>
<dbReference type="Proteomes" id="UP001054252">
    <property type="component" value="Unassembled WGS sequence"/>
</dbReference>
<name>A0AAV5K6T7_9ROSI</name>
<dbReference type="EMBL" id="BPVZ01000053">
    <property type="protein sequence ID" value="GKV19817.1"/>
    <property type="molecule type" value="Genomic_DNA"/>
</dbReference>
<dbReference type="AlphaFoldDB" id="A0AAV5K6T7"/>
<evidence type="ECO:0000313" key="1">
    <source>
        <dbReference type="EMBL" id="GKV19817.1"/>
    </source>
</evidence>
<gene>
    <name evidence="1" type="ORF">SLEP1_g30034</name>
</gene>
<evidence type="ECO:0000313" key="2">
    <source>
        <dbReference type="Proteomes" id="UP001054252"/>
    </source>
</evidence>
<comment type="caution">
    <text evidence="1">The sequence shown here is derived from an EMBL/GenBank/DDBJ whole genome shotgun (WGS) entry which is preliminary data.</text>
</comment>
<organism evidence="1 2">
    <name type="scientific">Rubroshorea leprosula</name>
    <dbReference type="NCBI Taxonomy" id="152421"/>
    <lineage>
        <taxon>Eukaryota</taxon>
        <taxon>Viridiplantae</taxon>
        <taxon>Streptophyta</taxon>
        <taxon>Embryophyta</taxon>
        <taxon>Tracheophyta</taxon>
        <taxon>Spermatophyta</taxon>
        <taxon>Magnoliopsida</taxon>
        <taxon>eudicotyledons</taxon>
        <taxon>Gunneridae</taxon>
        <taxon>Pentapetalae</taxon>
        <taxon>rosids</taxon>
        <taxon>malvids</taxon>
        <taxon>Malvales</taxon>
        <taxon>Dipterocarpaceae</taxon>
        <taxon>Rubroshorea</taxon>
    </lineage>
</organism>
<accession>A0AAV5K6T7</accession>
<reference evidence="1 2" key="1">
    <citation type="journal article" date="2021" name="Commun. Biol.">
        <title>The genome of Shorea leprosula (Dipterocarpaceae) highlights the ecological relevance of drought in aseasonal tropical rainforests.</title>
        <authorList>
            <person name="Ng K.K.S."/>
            <person name="Kobayashi M.J."/>
            <person name="Fawcett J.A."/>
            <person name="Hatakeyama M."/>
            <person name="Paape T."/>
            <person name="Ng C.H."/>
            <person name="Ang C.C."/>
            <person name="Tnah L.H."/>
            <person name="Lee C.T."/>
            <person name="Nishiyama T."/>
            <person name="Sese J."/>
            <person name="O'Brien M.J."/>
            <person name="Copetti D."/>
            <person name="Mohd Noor M.I."/>
            <person name="Ong R.C."/>
            <person name="Putra M."/>
            <person name="Sireger I.Z."/>
            <person name="Indrioko S."/>
            <person name="Kosugi Y."/>
            <person name="Izuno A."/>
            <person name="Isagi Y."/>
            <person name="Lee S.L."/>
            <person name="Shimizu K.K."/>
        </authorList>
    </citation>
    <scope>NUCLEOTIDE SEQUENCE [LARGE SCALE GENOMIC DNA]</scope>
    <source>
        <strain evidence="1">214</strain>
    </source>
</reference>
<proteinExistence type="predicted"/>
<sequence>MMRVPNIGSCLIIQRYCKDEMSPAFPQAHWLST</sequence>